<reference evidence="1" key="1">
    <citation type="submission" date="2021-06" db="EMBL/GenBank/DDBJ databases">
        <authorList>
            <person name="Kallberg Y."/>
            <person name="Tangrot J."/>
            <person name="Rosling A."/>
        </authorList>
    </citation>
    <scope>NUCLEOTIDE SEQUENCE</scope>
    <source>
        <strain evidence="1">MT106</strain>
    </source>
</reference>
<feature type="non-terminal residue" evidence="1">
    <location>
        <position position="1"/>
    </location>
</feature>
<accession>A0A9N8VT75</accession>
<organism evidence="1 2">
    <name type="scientific">Ambispora gerdemannii</name>
    <dbReference type="NCBI Taxonomy" id="144530"/>
    <lineage>
        <taxon>Eukaryota</taxon>
        <taxon>Fungi</taxon>
        <taxon>Fungi incertae sedis</taxon>
        <taxon>Mucoromycota</taxon>
        <taxon>Glomeromycotina</taxon>
        <taxon>Glomeromycetes</taxon>
        <taxon>Archaeosporales</taxon>
        <taxon>Ambisporaceae</taxon>
        <taxon>Ambispora</taxon>
    </lineage>
</organism>
<gene>
    <name evidence="1" type="ORF">AGERDE_LOCUS2280</name>
</gene>
<evidence type="ECO:0000313" key="1">
    <source>
        <dbReference type="EMBL" id="CAG8461572.1"/>
    </source>
</evidence>
<dbReference type="OrthoDB" id="2365809at2759"/>
<dbReference type="Proteomes" id="UP000789831">
    <property type="component" value="Unassembled WGS sequence"/>
</dbReference>
<protein>
    <submittedName>
        <fullName evidence="1">9411_t:CDS:1</fullName>
    </submittedName>
</protein>
<proteinExistence type="predicted"/>
<comment type="caution">
    <text evidence="1">The sequence shown here is derived from an EMBL/GenBank/DDBJ whole genome shotgun (WGS) entry which is preliminary data.</text>
</comment>
<dbReference type="AlphaFoldDB" id="A0A9N8VT75"/>
<keyword evidence="2" id="KW-1185">Reference proteome</keyword>
<sequence length="86" mass="9838">MQSTQRVEGQNAIIKNTVNSHTSILELAKKLDDQFKNTSTLIQYRNWAHSTIGSTLTHASQDFSPIIDKWINHILEIEQEVEQFGV</sequence>
<dbReference type="EMBL" id="CAJVPL010000185">
    <property type="protein sequence ID" value="CAG8461572.1"/>
    <property type="molecule type" value="Genomic_DNA"/>
</dbReference>
<evidence type="ECO:0000313" key="2">
    <source>
        <dbReference type="Proteomes" id="UP000789831"/>
    </source>
</evidence>
<name>A0A9N8VT75_9GLOM</name>